<protein>
    <submittedName>
        <fullName evidence="3">Uncharacterized protein</fullName>
    </submittedName>
</protein>
<keyword evidence="2" id="KW-1133">Transmembrane helix</keyword>
<accession>A0A5C6ERF1</accession>
<evidence type="ECO:0000313" key="4">
    <source>
        <dbReference type="Proteomes" id="UP000317977"/>
    </source>
</evidence>
<name>A0A5C6ERF1_9BACT</name>
<evidence type="ECO:0000256" key="1">
    <source>
        <dbReference type="SAM" id="MobiDB-lite"/>
    </source>
</evidence>
<evidence type="ECO:0000313" key="3">
    <source>
        <dbReference type="EMBL" id="TWU51612.1"/>
    </source>
</evidence>
<dbReference type="AlphaFoldDB" id="A0A5C6ERF1"/>
<dbReference type="RefSeq" id="WP_146534927.1">
    <property type="nucleotide sequence ID" value="NZ_SJPX01000003.1"/>
</dbReference>
<sequence length="418" mass="44763">MLRPRAAKPSDSASTGQNFVRNLGFETARLLGLLGTVVGMASGLLFCSAIFAADNKSYRASELSLRDPSAARLAAPMQGIVDGLKRRDALVRLASGADVNLWVCRSVDPSVTIKTGPVGPTTFAAIQQIAKAANCEVQYVAGVVIIGPADWVDAVTIDLVQAANKTARQTPELADIRWPRLSTPTEALAATIFSNENKSKQSPPTNSDTTLPHDLWPAAEWKQIDRSVAEALVRHQFFSVELGKSVTETTNTNSDNRAPHPKAKMSERFRRRYESPDLASIRRAVMASDPAARIRPADGGLEVHALATAHRIATQAMLATAPAIDANGRAANQPDAAGATDEPRFSLKSTTSARNALTQLCQAANRTCVIQADAASTCERIITIEAVDQTLKELIDTIANMAGVTATWEAKQIVFRAK</sequence>
<evidence type="ECO:0000256" key="2">
    <source>
        <dbReference type="SAM" id="Phobius"/>
    </source>
</evidence>
<keyword evidence="4" id="KW-1185">Reference proteome</keyword>
<feature type="region of interest" description="Disordered" evidence="1">
    <location>
        <begin position="193"/>
        <end position="213"/>
    </location>
</feature>
<feature type="region of interest" description="Disordered" evidence="1">
    <location>
        <begin position="248"/>
        <end position="269"/>
    </location>
</feature>
<feature type="transmembrane region" description="Helical" evidence="2">
    <location>
        <begin position="30"/>
        <end position="53"/>
    </location>
</feature>
<feature type="region of interest" description="Disordered" evidence="1">
    <location>
        <begin position="330"/>
        <end position="349"/>
    </location>
</feature>
<proteinExistence type="predicted"/>
<feature type="compositionally biased region" description="Polar residues" evidence="1">
    <location>
        <begin position="193"/>
        <end position="210"/>
    </location>
</feature>
<gene>
    <name evidence="3" type="ORF">Poly59_32050</name>
</gene>
<dbReference type="Proteomes" id="UP000317977">
    <property type="component" value="Unassembled WGS sequence"/>
</dbReference>
<keyword evidence="2" id="KW-0812">Transmembrane</keyword>
<dbReference type="OrthoDB" id="251641at2"/>
<organism evidence="3 4">
    <name type="scientific">Rubripirellula reticaptiva</name>
    <dbReference type="NCBI Taxonomy" id="2528013"/>
    <lineage>
        <taxon>Bacteria</taxon>
        <taxon>Pseudomonadati</taxon>
        <taxon>Planctomycetota</taxon>
        <taxon>Planctomycetia</taxon>
        <taxon>Pirellulales</taxon>
        <taxon>Pirellulaceae</taxon>
        <taxon>Rubripirellula</taxon>
    </lineage>
</organism>
<keyword evidence="2" id="KW-0472">Membrane</keyword>
<dbReference type="EMBL" id="SJPX01000003">
    <property type="protein sequence ID" value="TWU51612.1"/>
    <property type="molecule type" value="Genomic_DNA"/>
</dbReference>
<comment type="caution">
    <text evidence="3">The sequence shown here is derived from an EMBL/GenBank/DDBJ whole genome shotgun (WGS) entry which is preliminary data.</text>
</comment>
<reference evidence="3 4" key="1">
    <citation type="submission" date="2019-02" db="EMBL/GenBank/DDBJ databases">
        <title>Deep-cultivation of Planctomycetes and their phenomic and genomic characterization uncovers novel biology.</title>
        <authorList>
            <person name="Wiegand S."/>
            <person name="Jogler M."/>
            <person name="Boedeker C."/>
            <person name="Pinto D."/>
            <person name="Vollmers J."/>
            <person name="Rivas-Marin E."/>
            <person name="Kohn T."/>
            <person name="Peeters S.H."/>
            <person name="Heuer A."/>
            <person name="Rast P."/>
            <person name="Oberbeckmann S."/>
            <person name="Bunk B."/>
            <person name="Jeske O."/>
            <person name="Meyerdierks A."/>
            <person name="Storesund J.E."/>
            <person name="Kallscheuer N."/>
            <person name="Luecker S."/>
            <person name="Lage O.M."/>
            <person name="Pohl T."/>
            <person name="Merkel B.J."/>
            <person name="Hornburger P."/>
            <person name="Mueller R.-W."/>
            <person name="Bruemmer F."/>
            <person name="Labrenz M."/>
            <person name="Spormann A.M."/>
            <person name="Op Den Camp H."/>
            <person name="Overmann J."/>
            <person name="Amann R."/>
            <person name="Jetten M.S.M."/>
            <person name="Mascher T."/>
            <person name="Medema M.H."/>
            <person name="Devos D.P."/>
            <person name="Kaster A.-K."/>
            <person name="Ovreas L."/>
            <person name="Rohde M."/>
            <person name="Galperin M.Y."/>
            <person name="Jogler C."/>
        </authorList>
    </citation>
    <scope>NUCLEOTIDE SEQUENCE [LARGE SCALE GENOMIC DNA]</scope>
    <source>
        <strain evidence="3 4">Poly59</strain>
    </source>
</reference>